<gene>
    <name evidence="1" type="ORF">I4F81_007555</name>
</gene>
<comment type="caution">
    <text evidence="1">The sequence shown here is derived from an EMBL/GenBank/DDBJ whole genome shotgun (WGS) entry which is preliminary data.</text>
</comment>
<keyword evidence="2" id="KW-1185">Reference proteome</keyword>
<protein>
    <submittedName>
        <fullName evidence="1">Uncharacterized protein</fullName>
    </submittedName>
</protein>
<proteinExistence type="predicted"/>
<evidence type="ECO:0000313" key="1">
    <source>
        <dbReference type="EMBL" id="KAK1865019.1"/>
    </source>
</evidence>
<organism evidence="1 2">
    <name type="scientific">Pyropia yezoensis</name>
    <name type="common">Susabi-nori</name>
    <name type="synonym">Porphyra yezoensis</name>
    <dbReference type="NCBI Taxonomy" id="2788"/>
    <lineage>
        <taxon>Eukaryota</taxon>
        <taxon>Rhodophyta</taxon>
        <taxon>Bangiophyceae</taxon>
        <taxon>Bangiales</taxon>
        <taxon>Bangiaceae</taxon>
        <taxon>Pyropia</taxon>
    </lineage>
</organism>
<sequence>MAAVSGGGAAGVGGGGGGASPGAAPDGLGGGPDGLARVERLCQQLYQGTDPASRAEAEATLLPLASSPRFVSECLWILDNSSDPYAQKLASWTLIQIVTQHWAQLSTPSPLELRNYILRYLAKCGPSLASFVLIELSTLLARLTKLGWTTEPANRTIVDDVSSFLDASEAHCAIGLALLSRLVAEMNTSASLASAAAARRSLTHAQHRKVASSFRDAVLLRIFKLSLSALAKFAAVPGKLRGGALDVALACLNFDFIGSSFDDTVEDVGTIQMPVAWRGVVQDPDTLSLFLDVYVSCTNGGGADAAGAGGSADAVDPVQSAKCLDALVQLVSVRRTLFASDDARFAYLRTHMVGMLSILRTRRGLDNHDNYHHFCRWLTRLKANYQLAELVATEGYEEWISLVASFTRNSLASDWRWVGDSLFYLLTLWARLVAAMPYLKGSALSHLDVHVQDIVKDYVGSRLRALRADAASGDDGDETEECAEQLDAIPVIFRLQYDKTAAFLVSVMDPLLEQYQATTRTLAASISAGPAGAAVVSSARMQLDGLQRDLGWLVRVIGTVVGGRLSASSSESQELTDGELSARVFQLMSYSVEADRTSLPVLAAIGASAPAGPFDSRESSGAAGGEGALRGAAVLDEAIIEFTQAFRKAYIGEQAVATSKVYVRMAERLGVADHMVVLDVVATKIAGNLHRYGVSDGEAVVAKSLALLADLADGYSSSRLLGRLATVRQMLDKHGEDVFPFMRGPDSRMGRHRTTFYSTLTKILLKTTAGDSDCESALSRFFEPMRLRLSQLAAVPSDDALVRDSLILRAGVGVLRDLRGVLSATTSRRHYVTLWELLYPAHMPALLRLVRVYSAAGVHTASVTALKFYSELSHNKTKRIVFDNSSPAGILLFREVSKALVAYGASPRVMADVTDVVAAARVKAELAERGAVPGSSMATGGGDSTGGAGGSSGAAESQAYVRVYKGAWVSMAAFARALEGGYVNFGVFALYGDPALKDALTVVMRLATAFPLDELLAYPKASRAYFSLLDVLCQQHTGDVFSLDALSFSHVVASLQEGLQSLEVWMSSGSAVSLDHLSAYRFRMRSRDGPGGVAVRAQAEAAPELFPRVLEVLFSVVLAEDCPNQWSLSRPLLSLILSNEEAFLAIQERTIASQSTAEARAAVAEAFRKLMTDVRPNLESKNKDKFTQNTSIFRHAIRAITSGAS</sequence>
<evidence type="ECO:0000313" key="2">
    <source>
        <dbReference type="Proteomes" id="UP000798662"/>
    </source>
</evidence>
<dbReference type="EMBL" id="CM020619">
    <property type="protein sequence ID" value="KAK1865019.1"/>
    <property type="molecule type" value="Genomic_DNA"/>
</dbReference>
<dbReference type="Proteomes" id="UP000798662">
    <property type="component" value="Chromosome 2"/>
</dbReference>
<reference evidence="1" key="1">
    <citation type="submission" date="2019-11" db="EMBL/GenBank/DDBJ databases">
        <title>Nori genome reveals adaptations in red seaweeds to the harsh intertidal environment.</title>
        <authorList>
            <person name="Wang D."/>
            <person name="Mao Y."/>
        </authorList>
    </citation>
    <scope>NUCLEOTIDE SEQUENCE</scope>
    <source>
        <tissue evidence="1">Gametophyte</tissue>
    </source>
</reference>
<accession>A0ACC3C4G4</accession>
<name>A0ACC3C4G4_PYRYE</name>